<accession>A0A6L2KX88</accession>
<sequence>MITPLERARDYESIGRLFDSAGGLYIPSATWTCRTQSADLALPRGLTWDLQANVAADVATTWQPLTHPLTGGQQPLTSVLEMVNGGPPSLTAVVDRRPRYCPCEERFRYEEEGSVRGLEGVIT</sequence>
<comment type="caution">
    <text evidence="1">The sequence shown here is derived from an EMBL/GenBank/DDBJ whole genome shotgun (WGS) entry which is preliminary data.</text>
</comment>
<protein>
    <submittedName>
        <fullName evidence="1">Uncharacterized protein</fullName>
    </submittedName>
</protein>
<evidence type="ECO:0000313" key="1">
    <source>
        <dbReference type="EMBL" id="GEU53147.1"/>
    </source>
</evidence>
<dbReference type="AlphaFoldDB" id="A0A6L2KX88"/>
<proteinExistence type="predicted"/>
<name>A0A6L2KX88_TANCI</name>
<dbReference type="EMBL" id="BKCJ010003127">
    <property type="protein sequence ID" value="GEU53147.1"/>
    <property type="molecule type" value="Genomic_DNA"/>
</dbReference>
<feature type="non-terminal residue" evidence="1">
    <location>
        <position position="123"/>
    </location>
</feature>
<gene>
    <name evidence="1" type="ORF">Tci_025125</name>
</gene>
<reference evidence="1" key="1">
    <citation type="journal article" date="2019" name="Sci. Rep.">
        <title>Draft genome of Tanacetum cinerariifolium, the natural source of mosquito coil.</title>
        <authorList>
            <person name="Yamashiro T."/>
            <person name="Shiraishi A."/>
            <person name="Satake H."/>
            <person name="Nakayama K."/>
        </authorList>
    </citation>
    <scope>NUCLEOTIDE SEQUENCE</scope>
</reference>
<organism evidence="1">
    <name type="scientific">Tanacetum cinerariifolium</name>
    <name type="common">Dalmatian daisy</name>
    <name type="synonym">Chrysanthemum cinerariifolium</name>
    <dbReference type="NCBI Taxonomy" id="118510"/>
    <lineage>
        <taxon>Eukaryota</taxon>
        <taxon>Viridiplantae</taxon>
        <taxon>Streptophyta</taxon>
        <taxon>Embryophyta</taxon>
        <taxon>Tracheophyta</taxon>
        <taxon>Spermatophyta</taxon>
        <taxon>Magnoliopsida</taxon>
        <taxon>eudicotyledons</taxon>
        <taxon>Gunneridae</taxon>
        <taxon>Pentapetalae</taxon>
        <taxon>asterids</taxon>
        <taxon>campanulids</taxon>
        <taxon>Asterales</taxon>
        <taxon>Asteraceae</taxon>
        <taxon>Asteroideae</taxon>
        <taxon>Anthemideae</taxon>
        <taxon>Anthemidinae</taxon>
        <taxon>Tanacetum</taxon>
    </lineage>
</organism>